<keyword evidence="2" id="KW-0732">Signal</keyword>
<feature type="compositionally biased region" description="Polar residues" evidence="1">
    <location>
        <begin position="279"/>
        <end position="292"/>
    </location>
</feature>
<comment type="caution">
    <text evidence="3">The sequence shown here is derived from an EMBL/GenBank/DDBJ whole genome shotgun (WGS) entry which is preliminary data.</text>
</comment>
<feature type="compositionally biased region" description="Polar residues" evidence="1">
    <location>
        <begin position="254"/>
        <end position="267"/>
    </location>
</feature>
<dbReference type="PROSITE" id="PS51257">
    <property type="entry name" value="PROKAR_LIPOPROTEIN"/>
    <property type="match status" value="1"/>
</dbReference>
<proteinExistence type="predicted"/>
<reference evidence="4" key="1">
    <citation type="journal article" date="2019" name="Int. J. Syst. Evol. Microbiol.">
        <title>The Global Catalogue of Microorganisms (GCM) 10K type strain sequencing project: providing services to taxonomists for standard genome sequencing and annotation.</title>
        <authorList>
            <consortium name="The Broad Institute Genomics Platform"/>
            <consortium name="The Broad Institute Genome Sequencing Center for Infectious Disease"/>
            <person name="Wu L."/>
            <person name="Ma J."/>
        </authorList>
    </citation>
    <scope>NUCLEOTIDE SEQUENCE [LARGE SCALE GENOMIC DNA]</scope>
    <source>
        <strain evidence="4">KCTC 22437</strain>
    </source>
</reference>
<name>A0ABW5YAM9_9SPHI</name>
<feature type="signal peptide" evidence="2">
    <location>
        <begin position="1"/>
        <end position="23"/>
    </location>
</feature>
<evidence type="ECO:0000313" key="4">
    <source>
        <dbReference type="Proteomes" id="UP001597557"/>
    </source>
</evidence>
<organism evidence="3 4">
    <name type="scientific">Mucilaginibacter ximonensis</name>
    <dbReference type="NCBI Taxonomy" id="538021"/>
    <lineage>
        <taxon>Bacteria</taxon>
        <taxon>Pseudomonadati</taxon>
        <taxon>Bacteroidota</taxon>
        <taxon>Sphingobacteriia</taxon>
        <taxon>Sphingobacteriales</taxon>
        <taxon>Sphingobacteriaceae</taxon>
        <taxon>Mucilaginibacter</taxon>
    </lineage>
</organism>
<gene>
    <name evidence="3" type="ORF">ACFS5N_05175</name>
</gene>
<keyword evidence="4" id="KW-1185">Reference proteome</keyword>
<evidence type="ECO:0000256" key="2">
    <source>
        <dbReference type="SAM" id="SignalP"/>
    </source>
</evidence>
<evidence type="ECO:0000313" key="3">
    <source>
        <dbReference type="EMBL" id="MFD2871847.1"/>
    </source>
</evidence>
<dbReference type="EMBL" id="JBHUPD010000001">
    <property type="protein sequence ID" value="MFD2871847.1"/>
    <property type="molecule type" value="Genomic_DNA"/>
</dbReference>
<sequence>MKRNLLKVIILFSAVTLSSCATLADLSNPKPFGDDVYYTKAKAGVSNTYVPEYVSQPQETIVRNDDYYYYGDYESRIRRFGYASPFDYDDDYYGSYIPYSPSAYADTTKYAYNPDDYTDDAYYDDLGVYSAYDFGYGDYWGYDNFCYGLAYSTFIYSGGTRATHSRDYSYSNNNDGPVFSKPYNSRFGDDAYIGRRGQFGITVKRVPTDYDPNAGGLVFTKPGTVSANGYNRPVFTGARPGGSNAVYPGRPGTNPASTSSNGTTLAGTNRPIRQASEAPRSQTETSQPSFQRSSSPPPSSSSSSGGSSGGGGGRPVRP</sequence>
<dbReference type="Proteomes" id="UP001597557">
    <property type="component" value="Unassembled WGS sequence"/>
</dbReference>
<dbReference type="RefSeq" id="WP_377182924.1">
    <property type="nucleotide sequence ID" value="NZ_JBHUPD010000001.1"/>
</dbReference>
<evidence type="ECO:0000256" key="1">
    <source>
        <dbReference type="SAM" id="MobiDB-lite"/>
    </source>
</evidence>
<accession>A0ABW5YAM9</accession>
<feature type="region of interest" description="Disordered" evidence="1">
    <location>
        <begin position="230"/>
        <end position="318"/>
    </location>
</feature>
<protein>
    <submittedName>
        <fullName evidence="3">Uncharacterized protein</fullName>
    </submittedName>
</protein>
<feature type="chain" id="PRO_5046952335" evidence="2">
    <location>
        <begin position="24"/>
        <end position="318"/>
    </location>
</feature>
<feature type="compositionally biased region" description="Gly residues" evidence="1">
    <location>
        <begin position="306"/>
        <end position="318"/>
    </location>
</feature>